<evidence type="ECO:0000256" key="1">
    <source>
        <dbReference type="SAM" id="MobiDB-lite"/>
    </source>
</evidence>
<evidence type="ECO:0000313" key="3">
    <source>
        <dbReference type="EMBL" id="MBB4734558.1"/>
    </source>
</evidence>
<feature type="compositionally biased region" description="Low complexity" evidence="1">
    <location>
        <begin position="1"/>
        <end position="31"/>
    </location>
</feature>
<keyword evidence="2" id="KW-0812">Transmembrane</keyword>
<evidence type="ECO:0000256" key="2">
    <source>
        <dbReference type="SAM" id="Phobius"/>
    </source>
</evidence>
<dbReference type="AlphaFoldDB" id="A0A7W7GLC0"/>
<dbReference type="RefSeq" id="WP_184240749.1">
    <property type="nucleotide sequence ID" value="NZ_JACHNA010000001.1"/>
</dbReference>
<keyword evidence="2" id="KW-1133">Transmembrane helix</keyword>
<feature type="transmembrane region" description="Helical" evidence="2">
    <location>
        <begin position="96"/>
        <end position="117"/>
    </location>
</feature>
<evidence type="ECO:0008006" key="5">
    <source>
        <dbReference type="Google" id="ProtNLM"/>
    </source>
</evidence>
<feature type="region of interest" description="Disordered" evidence="1">
    <location>
        <begin position="1"/>
        <end position="86"/>
    </location>
</feature>
<dbReference type="EMBL" id="JACHNA010000001">
    <property type="protein sequence ID" value="MBB4734558.1"/>
    <property type="molecule type" value="Genomic_DNA"/>
</dbReference>
<keyword evidence="2" id="KW-0472">Membrane</keyword>
<keyword evidence="4" id="KW-1185">Reference proteome</keyword>
<gene>
    <name evidence="3" type="ORF">HDA30_000066</name>
</gene>
<feature type="compositionally biased region" description="Gly residues" evidence="1">
    <location>
        <begin position="60"/>
        <end position="76"/>
    </location>
</feature>
<name>A0A7W7GLC0_9MICC</name>
<comment type="caution">
    <text evidence="3">The sequence shown here is derived from an EMBL/GenBank/DDBJ whole genome shotgun (WGS) entry which is preliminary data.</text>
</comment>
<proteinExistence type="predicted"/>
<feature type="transmembrane region" description="Helical" evidence="2">
    <location>
        <begin position="137"/>
        <end position="164"/>
    </location>
</feature>
<reference evidence="3 4" key="1">
    <citation type="submission" date="2020-08" db="EMBL/GenBank/DDBJ databases">
        <title>Sequencing the genomes of 1000 actinobacteria strains.</title>
        <authorList>
            <person name="Klenk H.-P."/>
        </authorList>
    </citation>
    <scope>NUCLEOTIDE SEQUENCE [LARGE SCALE GENOMIC DNA]</scope>
    <source>
        <strain evidence="3 4">DSM 23974</strain>
    </source>
</reference>
<protein>
    <recommendedName>
        <fullName evidence="5">DUF4190 domain-containing protein</fullName>
    </recommendedName>
</protein>
<accession>A0A7W7GLC0</accession>
<dbReference type="Proteomes" id="UP000540191">
    <property type="component" value="Unassembled WGS sequence"/>
</dbReference>
<evidence type="ECO:0000313" key="4">
    <source>
        <dbReference type="Proteomes" id="UP000540191"/>
    </source>
</evidence>
<organism evidence="3 4">
    <name type="scientific">Micrococcus cohnii</name>
    <dbReference type="NCBI Taxonomy" id="993416"/>
    <lineage>
        <taxon>Bacteria</taxon>
        <taxon>Bacillati</taxon>
        <taxon>Actinomycetota</taxon>
        <taxon>Actinomycetes</taxon>
        <taxon>Micrococcales</taxon>
        <taxon>Micrococcaceae</taxon>
        <taxon>Micrococcus</taxon>
    </lineage>
</organism>
<sequence length="186" mass="18437">MSSSEYQSQNSSAGDRPAQDPSPSDSPQADARWPEEAPRTSSVPDVDGRGEPGSDAQTGYGPGGDAPGGYGVGGNGPTPTAYLPPVNHPAERAAQLGLAFGVLGLITGLLGFVFGPLALMKAKEAERSGGVGTGARVLGWVAIALAALLALGFLVYGIMVAALIGSLSEMADTGSSAGALVLSLVG</sequence>